<evidence type="ECO:0000313" key="3">
    <source>
        <dbReference type="Proteomes" id="UP000284177"/>
    </source>
</evidence>
<organism evidence="2 3">
    <name type="scientific">Thermohalobacter berrensis</name>
    <dbReference type="NCBI Taxonomy" id="99594"/>
    <lineage>
        <taxon>Bacteria</taxon>
        <taxon>Bacillati</taxon>
        <taxon>Bacillota</taxon>
        <taxon>Tissierellia</taxon>
        <taxon>Tissierellales</taxon>
        <taxon>Thermohalobacteraceae</taxon>
        <taxon>Thermohalobacter</taxon>
    </lineage>
</organism>
<dbReference type="GO" id="GO:0016787">
    <property type="term" value="F:hydrolase activity"/>
    <property type="evidence" value="ECO:0007669"/>
    <property type="project" value="UniProtKB-KW"/>
</dbReference>
<evidence type="ECO:0000259" key="1">
    <source>
        <dbReference type="Pfam" id="PF00561"/>
    </source>
</evidence>
<dbReference type="AlphaFoldDB" id="A0A419SXM9"/>
<comment type="caution">
    <text evidence="2">The sequence shown here is derived from an EMBL/GenBank/DDBJ whole genome shotgun (WGS) entry which is preliminary data.</text>
</comment>
<dbReference type="InterPro" id="IPR000073">
    <property type="entry name" value="AB_hydrolase_1"/>
</dbReference>
<gene>
    <name evidence="2" type="ORF">BET03_04725</name>
</gene>
<dbReference type="InterPro" id="IPR029058">
    <property type="entry name" value="AB_hydrolase_fold"/>
</dbReference>
<keyword evidence="2" id="KW-0378">Hydrolase</keyword>
<feature type="domain" description="AB hydrolase-1" evidence="1">
    <location>
        <begin position="5"/>
        <end position="111"/>
    </location>
</feature>
<dbReference type="OrthoDB" id="9775557at2"/>
<reference evidence="2 3" key="1">
    <citation type="submission" date="2016-08" db="EMBL/GenBank/DDBJ databases">
        <title>Novel Firmicutes and Novel Genomes.</title>
        <authorList>
            <person name="Poppleton D.I."/>
            <person name="Gribaldo S."/>
        </authorList>
    </citation>
    <scope>NUCLEOTIDE SEQUENCE [LARGE SCALE GENOMIC DNA]</scope>
    <source>
        <strain evidence="2 3">CTT3</strain>
    </source>
</reference>
<dbReference type="EMBL" id="MCIB01000036">
    <property type="protein sequence ID" value="RKD30012.1"/>
    <property type="molecule type" value="Genomic_DNA"/>
</dbReference>
<dbReference type="PANTHER" id="PTHR37946">
    <property type="entry name" value="SLL1969 PROTEIN"/>
    <property type="match status" value="1"/>
</dbReference>
<sequence>MKKKVVLIHGYNKSSKDMLPLKKNMERLGYECILVDLPLRFKEVDYCTSVFEKKIKGLLRNLNSNEKISIIGHSTGGLIIRYYLSKTKYIDKIGRCVLIATPNKGSQLADIASRFSKVFINILKTLKSLTTEEIKKLGIKEVKNVEIGAIAGNNNNLLLGKLLKEENDGRVRVSSVKYKGLKDFIILPYGHKEIHHKFKTAKLVDSFIRNGKFYGD</sequence>
<dbReference type="Proteomes" id="UP000284177">
    <property type="component" value="Unassembled WGS sequence"/>
</dbReference>
<evidence type="ECO:0000313" key="2">
    <source>
        <dbReference type="EMBL" id="RKD30012.1"/>
    </source>
</evidence>
<proteinExistence type="predicted"/>
<dbReference type="RefSeq" id="WP_120170214.1">
    <property type="nucleotide sequence ID" value="NZ_MCIB01000036.1"/>
</dbReference>
<dbReference type="Pfam" id="PF00561">
    <property type="entry name" value="Abhydrolase_1"/>
    <property type="match status" value="1"/>
</dbReference>
<keyword evidence="3" id="KW-1185">Reference proteome</keyword>
<dbReference type="Gene3D" id="3.40.50.1820">
    <property type="entry name" value="alpha/beta hydrolase"/>
    <property type="match status" value="1"/>
</dbReference>
<name>A0A419SXM9_9FIRM</name>
<dbReference type="PANTHER" id="PTHR37946:SF1">
    <property type="entry name" value="SLL1969 PROTEIN"/>
    <property type="match status" value="1"/>
</dbReference>
<dbReference type="SUPFAM" id="SSF53474">
    <property type="entry name" value="alpha/beta-Hydrolases"/>
    <property type="match status" value="1"/>
</dbReference>
<accession>A0A419SXM9</accession>
<protein>
    <submittedName>
        <fullName evidence="2">Alpha/beta hydrolase</fullName>
    </submittedName>
</protein>